<dbReference type="EMBL" id="JARKIF010000004">
    <property type="protein sequence ID" value="KAJ7641552.1"/>
    <property type="molecule type" value="Genomic_DNA"/>
</dbReference>
<dbReference type="AlphaFoldDB" id="A0AAD7FWC0"/>
<protein>
    <recommendedName>
        <fullName evidence="3">F-box domain-containing protein</fullName>
    </recommendedName>
</protein>
<evidence type="ECO:0008006" key="3">
    <source>
        <dbReference type="Google" id="ProtNLM"/>
    </source>
</evidence>
<organism evidence="1 2">
    <name type="scientific">Roridomyces roridus</name>
    <dbReference type="NCBI Taxonomy" id="1738132"/>
    <lineage>
        <taxon>Eukaryota</taxon>
        <taxon>Fungi</taxon>
        <taxon>Dikarya</taxon>
        <taxon>Basidiomycota</taxon>
        <taxon>Agaricomycotina</taxon>
        <taxon>Agaricomycetes</taxon>
        <taxon>Agaricomycetidae</taxon>
        <taxon>Agaricales</taxon>
        <taxon>Marasmiineae</taxon>
        <taxon>Mycenaceae</taxon>
        <taxon>Roridomyces</taxon>
    </lineage>
</organism>
<accession>A0AAD7FWC0</accession>
<dbReference type="Proteomes" id="UP001221142">
    <property type="component" value="Unassembled WGS sequence"/>
</dbReference>
<feature type="non-terminal residue" evidence="1">
    <location>
        <position position="246"/>
    </location>
</feature>
<evidence type="ECO:0000313" key="2">
    <source>
        <dbReference type="Proteomes" id="UP001221142"/>
    </source>
</evidence>
<reference evidence="1" key="1">
    <citation type="submission" date="2023-03" db="EMBL/GenBank/DDBJ databases">
        <title>Massive genome expansion in bonnet fungi (Mycena s.s.) driven by repeated elements and novel gene families across ecological guilds.</title>
        <authorList>
            <consortium name="Lawrence Berkeley National Laboratory"/>
            <person name="Harder C.B."/>
            <person name="Miyauchi S."/>
            <person name="Viragh M."/>
            <person name="Kuo A."/>
            <person name="Thoen E."/>
            <person name="Andreopoulos B."/>
            <person name="Lu D."/>
            <person name="Skrede I."/>
            <person name="Drula E."/>
            <person name="Henrissat B."/>
            <person name="Morin E."/>
            <person name="Kohler A."/>
            <person name="Barry K."/>
            <person name="LaButti K."/>
            <person name="Morin E."/>
            <person name="Salamov A."/>
            <person name="Lipzen A."/>
            <person name="Mereny Z."/>
            <person name="Hegedus B."/>
            <person name="Baldrian P."/>
            <person name="Stursova M."/>
            <person name="Weitz H."/>
            <person name="Taylor A."/>
            <person name="Grigoriev I.V."/>
            <person name="Nagy L.G."/>
            <person name="Martin F."/>
            <person name="Kauserud H."/>
        </authorList>
    </citation>
    <scope>NUCLEOTIDE SEQUENCE</scope>
    <source>
        <strain evidence="1">9284</strain>
    </source>
</reference>
<sequence>MTVCKNWKRIALSIPALWGAFQIISPCSERLLTVVQRWIQRAKNRPLSIFLSGPPDEEVSNLIQLHSQRVNQLDLSILAHPEQDYDQYYHLLAGMEAGTLSSLRVLRLDGGWRDAFGWITIHGFLRCAPNLVDCVFENILTEEYMYPVDELVLPNMRRLGFFDSLRPPVLAEACSTSDEILQFITAPGLVALTLPMNEIATKDLLAFLQRSSPQLRELSLEYGDHIHRDPTHLSHLHDCLLHIPTL</sequence>
<gene>
    <name evidence="1" type="ORF">FB45DRAFT_1000193</name>
</gene>
<evidence type="ECO:0000313" key="1">
    <source>
        <dbReference type="EMBL" id="KAJ7641552.1"/>
    </source>
</evidence>
<comment type="caution">
    <text evidence="1">The sequence shown here is derived from an EMBL/GenBank/DDBJ whole genome shotgun (WGS) entry which is preliminary data.</text>
</comment>
<proteinExistence type="predicted"/>
<keyword evidence="2" id="KW-1185">Reference proteome</keyword>
<name>A0AAD7FWC0_9AGAR</name>